<feature type="compositionally biased region" description="Polar residues" evidence="1">
    <location>
        <begin position="13"/>
        <end position="26"/>
    </location>
</feature>
<comment type="caution">
    <text evidence="3">The sequence shown here is derived from an EMBL/GenBank/DDBJ whole genome shotgun (WGS) entry which is preliminary data.</text>
</comment>
<dbReference type="AlphaFoldDB" id="A0A4Z1P9F4"/>
<evidence type="ECO:0000313" key="4">
    <source>
        <dbReference type="Proteomes" id="UP000298493"/>
    </source>
</evidence>
<feature type="region of interest" description="Disordered" evidence="1">
    <location>
        <begin position="96"/>
        <end position="488"/>
    </location>
</feature>
<feature type="compositionally biased region" description="Basic residues" evidence="1">
    <location>
        <begin position="345"/>
        <end position="360"/>
    </location>
</feature>
<dbReference type="PANTHER" id="PTHR14689:SF0">
    <property type="entry name" value="COILED-COIL DOMAIN-CONTAINING PROTEIN 82"/>
    <property type="match status" value="1"/>
</dbReference>
<proteinExistence type="predicted"/>
<sequence>MAPSSRARRGKQTRLSFTPLPSSSPASKKMEKDHGTRKYAAVVLKGGGKRKRGRIDEVEEDAEGESARFLTAIMWWERHDWTEGCAYFLGTTHKKLQRSKDNSLRVSYGHRRSSSPLPTPEKSSHPRPLHLVQSPTKPQTLESSTSDSESDVLPSAKRRRATRQRTLDFTNHVGGKATTSDEEEGSDNMARSGPSDRLRAGIFGTQHKRDSAGSAETSEEELSSKRRKTRKQARSSSVKKIRGAREEKSSRSPPLARTTRSKKQTYVELSSDGSEDSDSEESAMTSGRDKQASSPLGLAFGEPETSGDDVPILRSSPMKKRTRASQKPQVYLELSTSEEDVPVSTRKKAKTNNSSRRSKRAVTESEEEEESEEQSPEPVRRRLKKRPRELDEQEQEDLNEDLDFLRSSPPAITPSARGKKLDPRKEALEALKRQRAGQTAIPSSSAAPLRRDMESIAISDDEEEDDNEDDVTSLDDGQDETVPFLGSRGVFREDDEDRDFIADEDVDAPLGAPDIEMPLWASNFSRMKGKELFKYAVEWMVQKKLNPAFKSDDEVYDLAFKKLDDEVRGLAGSKFKSSVWQRDFTVSLEARPEVILTENEGLMSEMLEEKCQACNRSGHPATFNIQFTGRPYHMSTLEPVEDDEDEDEEEEEDVDVETLGQYDSKDRELPPASRIYHVGRFCKDNAITAHALEHWRFHLFEWVVVELEKGKHLKPAKIVERFQWSDKKKTQYANKVLDAMVESGQVKRLYRDFRLEIDMAREKKTGWRGRGI</sequence>
<feature type="region of interest" description="Disordered" evidence="1">
    <location>
        <begin position="1"/>
        <end position="64"/>
    </location>
</feature>
<feature type="compositionally biased region" description="Basic and acidic residues" evidence="1">
    <location>
        <begin position="419"/>
        <end position="432"/>
    </location>
</feature>
<feature type="compositionally biased region" description="Polar residues" evidence="1">
    <location>
        <begin position="436"/>
        <end position="446"/>
    </location>
</feature>
<dbReference type="EMBL" id="SNSC02000013">
    <property type="protein sequence ID" value="TID18879.1"/>
    <property type="molecule type" value="Genomic_DNA"/>
</dbReference>
<feature type="compositionally biased region" description="Basic residues" evidence="1">
    <location>
        <begin position="1"/>
        <end position="12"/>
    </location>
</feature>
<dbReference type="GO" id="GO:0005634">
    <property type="term" value="C:nucleus"/>
    <property type="evidence" value="ECO:0007669"/>
    <property type="project" value="TreeGrafter"/>
</dbReference>
<organism evidence="3 4">
    <name type="scientific">Venturia nashicola</name>
    <dbReference type="NCBI Taxonomy" id="86259"/>
    <lineage>
        <taxon>Eukaryota</taxon>
        <taxon>Fungi</taxon>
        <taxon>Dikarya</taxon>
        <taxon>Ascomycota</taxon>
        <taxon>Pezizomycotina</taxon>
        <taxon>Dothideomycetes</taxon>
        <taxon>Pleosporomycetidae</taxon>
        <taxon>Venturiales</taxon>
        <taxon>Venturiaceae</taxon>
        <taxon>Venturia</taxon>
    </lineage>
</organism>
<feature type="domain" description="DUF4211" evidence="2">
    <location>
        <begin position="499"/>
        <end position="637"/>
    </location>
</feature>
<feature type="compositionally biased region" description="Acidic residues" evidence="1">
    <location>
        <begin position="459"/>
        <end position="479"/>
    </location>
</feature>
<accession>A0A4Z1P9F4</accession>
<feature type="compositionally biased region" description="Acidic residues" evidence="1">
    <location>
        <begin position="391"/>
        <end position="402"/>
    </location>
</feature>
<gene>
    <name evidence="3" type="ORF">E6O75_ATG06000</name>
</gene>
<protein>
    <recommendedName>
        <fullName evidence="2">DUF4211 domain-containing protein</fullName>
    </recommendedName>
</protein>
<reference evidence="3 4" key="1">
    <citation type="submission" date="2019-04" db="EMBL/GenBank/DDBJ databases">
        <title>High contiguity whole genome sequence and gene annotation resource for two Venturia nashicola isolates.</title>
        <authorList>
            <person name="Prokchorchik M."/>
            <person name="Won K."/>
            <person name="Lee Y."/>
            <person name="Choi E.D."/>
            <person name="Segonzac C."/>
            <person name="Sohn K.H."/>
        </authorList>
    </citation>
    <scope>NUCLEOTIDE SEQUENCE [LARGE SCALE GENOMIC DNA]</scope>
    <source>
        <strain evidence="3 4">PRI2</strain>
    </source>
</reference>
<evidence type="ECO:0000259" key="2">
    <source>
        <dbReference type="Pfam" id="PF13926"/>
    </source>
</evidence>
<dbReference type="Proteomes" id="UP000298493">
    <property type="component" value="Unassembled WGS sequence"/>
</dbReference>
<dbReference type="InterPro" id="IPR025451">
    <property type="entry name" value="DUF4211"/>
</dbReference>
<feature type="compositionally biased region" description="Acidic residues" evidence="1">
    <location>
        <begin position="639"/>
        <end position="656"/>
    </location>
</feature>
<feature type="region of interest" description="Disordered" evidence="1">
    <location>
        <begin position="639"/>
        <end position="667"/>
    </location>
</feature>
<name>A0A4Z1P9F4_9PEZI</name>
<evidence type="ECO:0000313" key="3">
    <source>
        <dbReference type="EMBL" id="TID18879.1"/>
    </source>
</evidence>
<feature type="compositionally biased region" description="Basic residues" evidence="1">
    <location>
        <begin position="225"/>
        <end position="242"/>
    </location>
</feature>
<feature type="compositionally biased region" description="Acidic residues" evidence="1">
    <location>
        <begin position="364"/>
        <end position="375"/>
    </location>
</feature>
<dbReference type="Pfam" id="PF13926">
    <property type="entry name" value="DUF4211"/>
    <property type="match status" value="1"/>
</dbReference>
<dbReference type="PANTHER" id="PTHR14689">
    <property type="entry name" value="PHORBOL-ESTER_DAG-TYPE DOMAIN-CONTAINING PROTEIN"/>
    <property type="match status" value="1"/>
</dbReference>
<dbReference type="STRING" id="86259.A0A4Z1P9F4"/>
<feature type="compositionally biased region" description="Low complexity" evidence="1">
    <location>
        <begin position="140"/>
        <end position="155"/>
    </location>
</feature>
<evidence type="ECO:0000256" key="1">
    <source>
        <dbReference type="SAM" id="MobiDB-lite"/>
    </source>
</evidence>
<keyword evidence="4" id="KW-1185">Reference proteome</keyword>